<gene>
    <name evidence="2" type="ORF">ADK37_25785</name>
</gene>
<evidence type="ECO:0000256" key="1">
    <source>
        <dbReference type="SAM" id="MobiDB-lite"/>
    </source>
</evidence>
<comment type="caution">
    <text evidence="2">The sequence shown here is derived from an EMBL/GenBank/DDBJ whole genome shotgun (WGS) entry which is preliminary data.</text>
</comment>
<dbReference type="RefSeq" id="WP_063753091.1">
    <property type="nucleotide sequence ID" value="NZ_KL575595.1"/>
</dbReference>
<name>A0A0L8L444_9ACTN</name>
<dbReference type="EMBL" id="LGUS01000179">
    <property type="protein sequence ID" value="KOG32836.1"/>
    <property type="molecule type" value="Genomic_DNA"/>
</dbReference>
<dbReference type="PATRIC" id="fig|67356.5.peg.5525"/>
<dbReference type="AlphaFoldDB" id="A0A0L8L444"/>
<dbReference type="Pfam" id="PF19797">
    <property type="entry name" value="DUF6281"/>
    <property type="match status" value="1"/>
</dbReference>
<dbReference type="eggNOG" id="ENOG5031TR1">
    <property type="taxonomic scope" value="Bacteria"/>
</dbReference>
<dbReference type="Proteomes" id="UP000037251">
    <property type="component" value="Unassembled WGS sequence"/>
</dbReference>
<dbReference type="OrthoDB" id="4317889at2"/>
<sequence>MKALYGRRGPAWAMLAGSLVSLSVGCTSVSSSDDGDSARPAPSCAYVVDYDGRSYLGRGETDVPVGKSLGSATRQACDDTPGDGDDGEGPALMTAFAVRGVDPAVAIAVAEDTDAYRLVVADGVEELPPELEKVTDRS</sequence>
<organism evidence="2 3">
    <name type="scientific">Streptomyces resistomycificus</name>
    <dbReference type="NCBI Taxonomy" id="67356"/>
    <lineage>
        <taxon>Bacteria</taxon>
        <taxon>Bacillati</taxon>
        <taxon>Actinomycetota</taxon>
        <taxon>Actinomycetes</taxon>
        <taxon>Kitasatosporales</taxon>
        <taxon>Streptomycetaceae</taxon>
        <taxon>Streptomyces</taxon>
        <taxon>Streptomyces aurantiacus group</taxon>
    </lineage>
</organism>
<accession>A0A0L8L444</accession>
<evidence type="ECO:0000313" key="2">
    <source>
        <dbReference type="EMBL" id="KOG32836.1"/>
    </source>
</evidence>
<protein>
    <recommendedName>
        <fullName evidence="4">Lipoprotein</fullName>
    </recommendedName>
</protein>
<dbReference type="PROSITE" id="PS51257">
    <property type="entry name" value="PROKAR_LIPOPROTEIN"/>
    <property type="match status" value="1"/>
</dbReference>
<evidence type="ECO:0008006" key="4">
    <source>
        <dbReference type="Google" id="ProtNLM"/>
    </source>
</evidence>
<evidence type="ECO:0000313" key="3">
    <source>
        <dbReference type="Proteomes" id="UP000037251"/>
    </source>
</evidence>
<dbReference type="InterPro" id="IPR046248">
    <property type="entry name" value="DUF6281"/>
</dbReference>
<proteinExistence type="predicted"/>
<keyword evidence="3" id="KW-1185">Reference proteome</keyword>
<feature type="region of interest" description="Disordered" evidence="1">
    <location>
        <begin position="61"/>
        <end position="89"/>
    </location>
</feature>
<reference evidence="3" key="1">
    <citation type="submission" date="2015-07" db="EMBL/GenBank/DDBJ databases">
        <authorList>
            <person name="Ju K.-S."/>
            <person name="Doroghazi J.R."/>
            <person name="Metcalf W.W."/>
        </authorList>
    </citation>
    <scope>NUCLEOTIDE SEQUENCE [LARGE SCALE GENOMIC DNA]</scope>
    <source>
        <strain evidence="3">NRRL 2290</strain>
    </source>
</reference>